<protein>
    <submittedName>
        <fullName evidence="1">Uncharacterized protein</fullName>
    </submittedName>
</protein>
<keyword evidence="2" id="KW-1185">Reference proteome</keyword>
<organism evidence="1 2">
    <name type="scientific">Melastoma candidum</name>
    <dbReference type="NCBI Taxonomy" id="119954"/>
    <lineage>
        <taxon>Eukaryota</taxon>
        <taxon>Viridiplantae</taxon>
        <taxon>Streptophyta</taxon>
        <taxon>Embryophyta</taxon>
        <taxon>Tracheophyta</taxon>
        <taxon>Spermatophyta</taxon>
        <taxon>Magnoliopsida</taxon>
        <taxon>eudicotyledons</taxon>
        <taxon>Gunneridae</taxon>
        <taxon>Pentapetalae</taxon>
        <taxon>rosids</taxon>
        <taxon>malvids</taxon>
        <taxon>Myrtales</taxon>
        <taxon>Melastomataceae</taxon>
        <taxon>Melastomatoideae</taxon>
        <taxon>Melastomateae</taxon>
        <taxon>Melastoma</taxon>
    </lineage>
</organism>
<evidence type="ECO:0000313" key="1">
    <source>
        <dbReference type="EMBL" id="KAI4368474.1"/>
    </source>
</evidence>
<sequence>MGVEKAAASSRHAWTAVGIGTRRRQHGKIPKGEHASSGNFGVDDHFISFVWLVDIPFPCLRLPLKFTAEGVAPGENGAGCCRYDYGVALLSVNGKTKFMEDAYRIFSSAKDGATRILISLAYTMGMEEGRLQILWPRGCIVMRWKWCGVDCDTKSDVEEAIKLGFLRIDREFLDLGLSSGACRVTALIRQEDEKPRIEEKGGFVEMHRGTWRVHGVLSISRSIGDSHLKQWITAESETRIIPLTPELEFLILASDGLWEQLSNQEAVYVVNRLYSTHKKTHEAEEEDGNGEEYGLVSMSPSSKLRCISLKQPAGCSSQSPSCRKLDHSRKDVEGDSLNEFDNPPVKMRRISMVKRLKTRTVQASKDDIRSDDGLVAACKELANLTVSRGSMDDITVMIIDLHHFQ</sequence>
<dbReference type="Proteomes" id="UP001057402">
    <property type="component" value="Chromosome 5"/>
</dbReference>
<accession>A0ACB9QPH1</accession>
<name>A0ACB9QPH1_9MYRT</name>
<reference evidence="2" key="1">
    <citation type="journal article" date="2023" name="Front. Plant Sci.">
        <title>Chromosomal-level genome assembly of Melastoma candidum provides insights into trichome evolution.</title>
        <authorList>
            <person name="Zhong Y."/>
            <person name="Wu W."/>
            <person name="Sun C."/>
            <person name="Zou P."/>
            <person name="Liu Y."/>
            <person name="Dai S."/>
            <person name="Zhou R."/>
        </authorList>
    </citation>
    <scope>NUCLEOTIDE SEQUENCE [LARGE SCALE GENOMIC DNA]</scope>
</reference>
<comment type="caution">
    <text evidence="1">The sequence shown here is derived from an EMBL/GenBank/DDBJ whole genome shotgun (WGS) entry which is preliminary data.</text>
</comment>
<gene>
    <name evidence="1" type="ORF">MLD38_017029</name>
</gene>
<proteinExistence type="predicted"/>
<dbReference type="EMBL" id="CM042884">
    <property type="protein sequence ID" value="KAI4368474.1"/>
    <property type="molecule type" value="Genomic_DNA"/>
</dbReference>
<evidence type="ECO:0000313" key="2">
    <source>
        <dbReference type="Proteomes" id="UP001057402"/>
    </source>
</evidence>